<dbReference type="InterPro" id="IPR010351">
    <property type="entry name" value="DUF943"/>
</dbReference>
<dbReference type="Proteomes" id="UP000255087">
    <property type="component" value="Unassembled WGS sequence"/>
</dbReference>
<organism evidence="2 3">
    <name type="scientific">Yersinia pseudotuberculosis</name>
    <dbReference type="NCBI Taxonomy" id="633"/>
    <lineage>
        <taxon>Bacteria</taxon>
        <taxon>Pseudomonadati</taxon>
        <taxon>Pseudomonadota</taxon>
        <taxon>Gammaproteobacteria</taxon>
        <taxon>Enterobacterales</taxon>
        <taxon>Yersiniaceae</taxon>
        <taxon>Yersinia</taxon>
    </lineage>
</organism>
<feature type="transmembrane region" description="Helical" evidence="1">
    <location>
        <begin position="21"/>
        <end position="40"/>
    </location>
</feature>
<dbReference type="AlphaFoldDB" id="A0A380Q3I6"/>
<evidence type="ECO:0000313" key="2">
    <source>
        <dbReference type="EMBL" id="SUP80129.1"/>
    </source>
</evidence>
<proteinExistence type="predicted"/>
<keyword evidence="1" id="KW-1133">Transmembrane helix</keyword>
<accession>A0A380Q3I6</accession>
<keyword evidence="1" id="KW-0812">Transmembrane</keyword>
<protein>
    <submittedName>
        <fullName evidence="2">Membrane protein</fullName>
    </submittedName>
</protein>
<gene>
    <name evidence="2" type="ORF">NCTC8580_00170</name>
</gene>
<sequence length="166" mass="19524">MTNMEATVEIAGSRNESKKNLWALLLTGSALLGYVFWLLLHPVEIVSVHQRNDYSDVLVRNFPLTDKSKINWWLENRDMLKDQYSIPKPASDGFYTVIFWDFGDGYKEEGKYDRRCFDDMKTSKNCIDKNKVFSVENDRDKDILFSVYDGMYRLEKNGKIVKIKRE</sequence>
<keyword evidence="1" id="KW-0472">Membrane</keyword>
<name>A0A380Q3I6_YERPU</name>
<evidence type="ECO:0000313" key="3">
    <source>
        <dbReference type="Proteomes" id="UP000255087"/>
    </source>
</evidence>
<reference evidence="2 3" key="1">
    <citation type="submission" date="2018-06" db="EMBL/GenBank/DDBJ databases">
        <authorList>
            <consortium name="Pathogen Informatics"/>
            <person name="Doyle S."/>
        </authorList>
    </citation>
    <scope>NUCLEOTIDE SEQUENCE [LARGE SCALE GENOMIC DNA]</scope>
    <source>
        <strain evidence="2 3">NCTC8580</strain>
    </source>
</reference>
<dbReference type="EMBL" id="UHJC01000001">
    <property type="protein sequence ID" value="SUP80129.1"/>
    <property type="molecule type" value="Genomic_DNA"/>
</dbReference>
<evidence type="ECO:0000256" key="1">
    <source>
        <dbReference type="SAM" id="Phobius"/>
    </source>
</evidence>
<dbReference type="Pfam" id="PF06092">
    <property type="entry name" value="DUF943"/>
    <property type="match status" value="1"/>
</dbReference>